<keyword evidence="1" id="KW-0663">Pyridoxal phosphate</keyword>
<evidence type="ECO:0000256" key="1">
    <source>
        <dbReference type="ARBA" id="ARBA00022898"/>
    </source>
</evidence>
<dbReference type="GO" id="GO:0003700">
    <property type="term" value="F:DNA-binding transcription factor activity"/>
    <property type="evidence" value="ECO:0007669"/>
    <property type="project" value="InterPro"/>
</dbReference>
<evidence type="ECO:0000256" key="3">
    <source>
        <dbReference type="ARBA" id="ARBA00023125"/>
    </source>
</evidence>
<evidence type="ECO:0000256" key="4">
    <source>
        <dbReference type="ARBA" id="ARBA00023163"/>
    </source>
</evidence>
<accession>A0A840SG16</accession>
<reference evidence="6 7" key="1">
    <citation type="submission" date="2020-08" db="EMBL/GenBank/DDBJ databases">
        <title>Genomic Encyclopedia of Type Strains, Phase IV (KMG-IV): sequencing the most valuable type-strain genomes for metagenomic binning, comparative biology and taxonomic classification.</title>
        <authorList>
            <person name="Goeker M."/>
        </authorList>
    </citation>
    <scope>NUCLEOTIDE SEQUENCE [LARGE SCALE GENOMIC DNA]</scope>
    <source>
        <strain evidence="6 7">DSM 103679</strain>
    </source>
</reference>
<keyword evidence="4" id="KW-0804">Transcription</keyword>
<comment type="caution">
    <text evidence="6">The sequence shown here is derived from an EMBL/GenBank/DDBJ whole genome shotgun (WGS) entry which is preliminary data.</text>
</comment>
<dbReference type="Gene3D" id="1.10.10.10">
    <property type="entry name" value="Winged helix-like DNA-binding domain superfamily/Winged helix DNA-binding domain"/>
    <property type="match status" value="1"/>
</dbReference>
<dbReference type="PANTHER" id="PTHR46577">
    <property type="entry name" value="HTH-TYPE TRANSCRIPTIONAL REGULATORY PROTEIN GABR"/>
    <property type="match status" value="1"/>
</dbReference>
<evidence type="ECO:0000313" key="7">
    <source>
        <dbReference type="Proteomes" id="UP000578697"/>
    </source>
</evidence>
<keyword evidence="3 6" id="KW-0238">DNA-binding</keyword>
<feature type="domain" description="HTH gntR-type" evidence="5">
    <location>
        <begin position="14"/>
        <end position="82"/>
    </location>
</feature>
<dbReference type="PANTHER" id="PTHR46577:SF1">
    <property type="entry name" value="HTH-TYPE TRANSCRIPTIONAL REGULATORY PROTEIN GABR"/>
    <property type="match status" value="1"/>
</dbReference>
<evidence type="ECO:0000256" key="2">
    <source>
        <dbReference type="ARBA" id="ARBA00023015"/>
    </source>
</evidence>
<dbReference type="CDD" id="cd07377">
    <property type="entry name" value="WHTH_GntR"/>
    <property type="match status" value="1"/>
</dbReference>
<evidence type="ECO:0000313" key="6">
    <source>
        <dbReference type="EMBL" id="MBB5218856.1"/>
    </source>
</evidence>
<dbReference type="GO" id="GO:0003677">
    <property type="term" value="F:DNA binding"/>
    <property type="evidence" value="ECO:0007669"/>
    <property type="project" value="UniProtKB-KW"/>
</dbReference>
<dbReference type="PRINTS" id="PR00035">
    <property type="entry name" value="HTHGNTR"/>
</dbReference>
<protein>
    <submittedName>
        <fullName evidence="6">DNA-binding transcriptional MocR family regulator</fullName>
    </submittedName>
</protein>
<dbReference type="InterPro" id="IPR036390">
    <property type="entry name" value="WH_DNA-bd_sf"/>
</dbReference>
<evidence type="ECO:0000259" key="5">
    <source>
        <dbReference type="PROSITE" id="PS50949"/>
    </source>
</evidence>
<dbReference type="EMBL" id="JACHFR010000002">
    <property type="protein sequence ID" value="MBB5218856.1"/>
    <property type="molecule type" value="Genomic_DNA"/>
</dbReference>
<dbReference type="SMART" id="SM00345">
    <property type="entry name" value="HTH_GNTR"/>
    <property type="match status" value="1"/>
</dbReference>
<dbReference type="InterPro" id="IPR000524">
    <property type="entry name" value="Tscrpt_reg_HTH_GntR"/>
</dbReference>
<sequence length="455" mass="51373">MRLDSFVLDKDSKIKLYRQLYNSIVEAIEDNSLKSGSKLPSIRELADSISASKNTVTKAYDLLEKDGYIFSIPKSGYYTKNPNEDSETLKAKKDSEEIIPTVDSICRDYSSGDVFDANTLLDNTKNNTIILKNAFSNQRSTESEIKASSFKTVDTKTVILSSGDTYTLEQRTNNAEALDTSLVESLKSVLKGDRARLNTFSDPFGDESLRISFSTFLYEETHIDANPSDLIIDSGIQNQLRNILSLPEIIRIKEKYSSLQRGQGLLKAAEEIQYPEQKQKPSILYAINPGEDIKAIFTLAGFECYESDTVFKENGLSDLEQHNVVIAFVSPLDIIGRPEKEIENGYKNFGSWLTNHEHIMIEHDSSILKSDRRYTYPTFRAKSCENQIIFIKTLDFILSKGLNASCTVLPKNLAEEYKSVYRHFGCALPLINQLTLSDFIMTGKFSSYLKNLKNL</sequence>
<name>A0A840SG16_9SPIR</name>
<keyword evidence="2" id="KW-0805">Transcription regulation</keyword>
<organism evidence="6 7">
    <name type="scientific">Treponema rectale</name>
    <dbReference type="NCBI Taxonomy" id="744512"/>
    <lineage>
        <taxon>Bacteria</taxon>
        <taxon>Pseudomonadati</taxon>
        <taxon>Spirochaetota</taxon>
        <taxon>Spirochaetia</taxon>
        <taxon>Spirochaetales</taxon>
        <taxon>Treponemataceae</taxon>
        <taxon>Treponema</taxon>
    </lineage>
</organism>
<dbReference type="Proteomes" id="UP000578697">
    <property type="component" value="Unassembled WGS sequence"/>
</dbReference>
<dbReference type="AlphaFoldDB" id="A0A840SG16"/>
<dbReference type="Pfam" id="PF00392">
    <property type="entry name" value="GntR"/>
    <property type="match status" value="1"/>
</dbReference>
<gene>
    <name evidence="6" type="ORF">HNP77_001225</name>
</gene>
<dbReference type="PROSITE" id="PS50949">
    <property type="entry name" value="HTH_GNTR"/>
    <property type="match status" value="1"/>
</dbReference>
<keyword evidence="7" id="KW-1185">Reference proteome</keyword>
<dbReference type="SUPFAM" id="SSF46785">
    <property type="entry name" value="Winged helix' DNA-binding domain"/>
    <property type="match status" value="1"/>
</dbReference>
<dbReference type="InterPro" id="IPR036388">
    <property type="entry name" value="WH-like_DNA-bd_sf"/>
</dbReference>
<dbReference type="RefSeq" id="WP_184652295.1">
    <property type="nucleotide sequence ID" value="NZ_JACHFR010000002.1"/>
</dbReference>
<proteinExistence type="predicted"/>
<dbReference type="InterPro" id="IPR051446">
    <property type="entry name" value="HTH_trans_reg/aminotransferase"/>
</dbReference>